<protein>
    <recommendedName>
        <fullName evidence="5">Peptidase S1 domain-containing protein</fullName>
    </recommendedName>
</protein>
<evidence type="ECO:0000313" key="4">
    <source>
        <dbReference type="Proteomes" id="UP000577386"/>
    </source>
</evidence>
<accession>A0A7W3NR91</accession>
<comment type="caution">
    <text evidence="3">The sequence shown here is derived from an EMBL/GenBank/DDBJ whole genome shotgun (WGS) entry which is preliminary data.</text>
</comment>
<dbReference type="SUPFAM" id="SSF69318">
    <property type="entry name" value="Integrin alpha N-terminal domain"/>
    <property type="match status" value="2"/>
</dbReference>
<dbReference type="InterPro" id="IPR009003">
    <property type="entry name" value="Peptidase_S1_PA"/>
</dbReference>
<dbReference type="Proteomes" id="UP000577386">
    <property type="component" value="Unassembled WGS sequence"/>
</dbReference>
<keyword evidence="1" id="KW-0732">Signal</keyword>
<feature type="region of interest" description="Disordered" evidence="2">
    <location>
        <begin position="1"/>
        <end position="49"/>
    </location>
</feature>
<name>A0A7W3NR91_STRMR</name>
<dbReference type="RefSeq" id="WP_182776383.1">
    <property type="nucleotide sequence ID" value="NZ_BAAAHW010000003.1"/>
</dbReference>
<sequence>MLASSADDDDAAEDGQWTSEAAEKFWTSERMAAATPDSPRPEAPADGKPAARVSAAVAAKDGHYFGGIPTVGTFFHYVKNPATDRLEGRFCSASVIDSPQGNVILTAAHCSGGTKGMFVPRYDGAAANPAPYGRFPVQKWIRDSRWYKVGDNPTRDAYSDLDYAFARVGPNSGDQSLQKAVGAALELGQVNGDYSRTVTVVGYPGSHNPENQPIICPGVTTRQLPGYRQLRMECGGFYGGTSGSPWITGLNTTTGSGTVIGNLGGYYGGGLENNSDRVSFAVTYDQRALEIYSAAKNNTEPRKYPRGYSMYPTGGGLWTNAKKMASGDYNGDGKTDMIVVWVDGEVTLYSGDGKGGFSGEKRITKSDTWKNAKVIAGGDFDGSDSSDLVVVWVDGEVTLYTGDGKGGFAKETQLQKPNDTWRNATQITAGRYSDNKWTDDLMVRWVDGELSLYTDVDGRGLLHEHKLKDPNATWEHATILTAGNFTGGSNWDVVVRWSDGELSLYRDTSPSGVGTEVRMLSSSKLWTHASVMTAGAYTQGEPDDLLVRWSDGETTLYTDTSTTLGREHMLVPPKAG</sequence>
<reference evidence="3 4" key="1">
    <citation type="submission" date="2020-08" db="EMBL/GenBank/DDBJ databases">
        <title>Sequencing the genomes of 1000 actinobacteria strains.</title>
        <authorList>
            <person name="Klenk H.-P."/>
        </authorList>
    </citation>
    <scope>NUCLEOTIDE SEQUENCE [LARGE SCALE GENOMIC DNA]</scope>
    <source>
        <strain evidence="3 4">DSM 41827</strain>
    </source>
</reference>
<evidence type="ECO:0008006" key="5">
    <source>
        <dbReference type="Google" id="ProtNLM"/>
    </source>
</evidence>
<evidence type="ECO:0000313" key="3">
    <source>
        <dbReference type="EMBL" id="MBA9055207.1"/>
    </source>
</evidence>
<evidence type="ECO:0000256" key="1">
    <source>
        <dbReference type="ARBA" id="ARBA00022729"/>
    </source>
</evidence>
<proteinExistence type="predicted"/>
<gene>
    <name evidence="3" type="ORF">HDA42_004385</name>
</gene>
<feature type="compositionally biased region" description="Acidic residues" evidence="2">
    <location>
        <begin position="1"/>
        <end position="13"/>
    </location>
</feature>
<evidence type="ECO:0000256" key="2">
    <source>
        <dbReference type="SAM" id="MobiDB-lite"/>
    </source>
</evidence>
<dbReference type="EMBL" id="JACJIJ010000002">
    <property type="protein sequence ID" value="MBA9055207.1"/>
    <property type="molecule type" value="Genomic_DNA"/>
</dbReference>
<dbReference type="GeneID" id="93975669"/>
<dbReference type="Gene3D" id="2.40.10.10">
    <property type="entry name" value="Trypsin-like serine proteases"/>
    <property type="match status" value="2"/>
</dbReference>
<dbReference type="InterPro" id="IPR043504">
    <property type="entry name" value="Peptidase_S1_PA_chymotrypsin"/>
</dbReference>
<dbReference type="SUPFAM" id="SSF50494">
    <property type="entry name" value="Trypsin-like serine proteases"/>
    <property type="match status" value="1"/>
</dbReference>
<organism evidence="3 4">
    <name type="scientific">Streptomyces murinus</name>
    <dbReference type="NCBI Taxonomy" id="33900"/>
    <lineage>
        <taxon>Bacteria</taxon>
        <taxon>Bacillati</taxon>
        <taxon>Actinomycetota</taxon>
        <taxon>Actinomycetes</taxon>
        <taxon>Kitasatosporales</taxon>
        <taxon>Streptomycetaceae</taxon>
        <taxon>Streptomyces</taxon>
    </lineage>
</organism>
<dbReference type="InterPro" id="IPR028994">
    <property type="entry name" value="Integrin_alpha_N"/>
</dbReference>
<dbReference type="InterPro" id="IPR013517">
    <property type="entry name" value="FG-GAP"/>
</dbReference>
<keyword evidence="4" id="KW-1185">Reference proteome</keyword>
<dbReference type="Pfam" id="PF13517">
    <property type="entry name" value="FG-GAP_3"/>
    <property type="match status" value="1"/>
</dbReference>
<dbReference type="AlphaFoldDB" id="A0A7W3NR91"/>